<reference evidence="2" key="1">
    <citation type="submission" date="2020-12" db="EMBL/GenBank/DDBJ databases">
        <title>Metabolic potential, ecology and presence of endohyphal bacteria is reflected in genomic diversity of Mucoromycotina.</title>
        <authorList>
            <person name="Muszewska A."/>
            <person name="Okrasinska A."/>
            <person name="Steczkiewicz K."/>
            <person name="Drgas O."/>
            <person name="Orlowska M."/>
            <person name="Perlinska-Lenart U."/>
            <person name="Aleksandrzak-Piekarczyk T."/>
            <person name="Szatraj K."/>
            <person name="Zielenkiewicz U."/>
            <person name="Pilsyk S."/>
            <person name="Malc E."/>
            <person name="Mieczkowski P."/>
            <person name="Kruszewska J.S."/>
            <person name="Biernat P."/>
            <person name="Pawlowska J."/>
        </authorList>
    </citation>
    <scope>NUCLEOTIDE SEQUENCE</scope>
    <source>
        <strain evidence="2">WA0000017839</strain>
    </source>
</reference>
<evidence type="ECO:0000313" key="3">
    <source>
        <dbReference type="Proteomes" id="UP000603453"/>
    </source>
</evidence>
<feature type="region of interest" description="Disordered" evidence="1">
    <location>
        <begin position="1"/>
        <end position="73"/>
    </location>
</feature>
<evidence type="ECO:0000313" key="2">
    <source>
        <dbReference type="EMBL" id="KAG2209289.1"/>
    </source>
</evidence>
<comment type="caution">
    <text evidence="2">The sequence shown here is derived from an EMBL/GenBank/DDBJ whole genome shotgun (WGS) entry which is preliminary data.</text>
</comment>
<feature type="compositionally biased region" description="Basic residues" evidence="1">
    <location>
        <begin position="8"/>
        <end position="25"/>
    </location>
</feature>
<dbReference type="AlphaFoldDB" id="A0A8H7VCE7"/>
<gene>
    <name evidence="2" type="ORF">INT47_005581</name>
</gene>
<organism evidence="2 3">
    <name type="scientific">Mucor saturninus</name>
    <dbReference type="NCBI Taxonomy" id="64648"/>
    <lineage>
        <taxon>Eukaryota</taxon>
        <taxon>Fungi</taxon>
        <taxon>Fungi incertae sedis</taxon>
        <taxon>Mucoromycota</taxon>
        <taxon>Mucoromycotina</taxon>
        <taxon>Mucoromycetes</taxon>
        <taxon>Mucorales</taxon>
        <taxon>Mucorineae</taxon>
        <taxon>Mucoraceae</taxon>
        <taxon>Mucor</taxon>
    </lineage>
</organism>
<keyword evidence="3" id="KW-1185">Reference proteome</keyword>
<proteinExistence type="predicted"/>
<sequence>MNNTRNNVRGRGRGRGNGRGGRRGRDRQAGTFVFVVDPTVQDNTTPVNSSNAQADNTTPENNNSDVEDDNGPSRSYNVWPEVAIFILLEIMAGTYNHSLRRRDTALKQFIWVHSAALLKEKMAEYANTDAITAFVANVKHHSMQRKWKDMKIRFTRARNAARETGLGGTVPDMPRSLRMILASNLR</sequence>
<evidence type="ECO:0000256" key="1">
    <source>
        <dbReference type="SAM" id="MobiDB-lite"/>
    </source>
</evidence>
<dbReference type="EMBL" id="JAEPRD010000016">
    <property type="protein sequence ID" value="KAG2209289.1"/>
    <property type="molecule type" value="Genomic_DNA"/>
</dbReference>
<dbReference type="OrthoDB" id="2302145at2759"/>
<name>A0A8H7VCE7_9FUNG</name>
<feature type="compositionally biased region" description="Polar residues" evidence="1">
    <location>
        <begin position="40"/>
        <end position="64"/>
    </location>
</feature>
<accession>A0A8H7VCE7</accession>
<protein>
    <submittedName>
        <fullName evidence="2">Uncharacterized protein</fullName>
    </submittedName>
</protein>
<dbReference type="Proteomes" id="UP000603453">
    <property type="component" value="Unassembled WGS sequence"/>
</dbReference>